<dbReference type="EMBL" id="FNSD01000001">
    <property type="protein sequence ID" value="SEB84677.1"/>
    <property type="molecule type" value="Genomic_DNA"/>
</dbReference>
<organism evidence="2 3">
    <name type="scientific">Terriglobus roseus</name>
    <dbReference type="NCBI Taxonomy" id="392734"/>
    <lineage>
        <taxon>Bacteria</taxon>
        <taxon>Pseudomonadati</taxon>
        <taxon>Acidobacteriota</taxon>
        <taxon>Terriglobia</taxon>
        <taxon>Terriglobales</taxon>
        <taxon>Acidobacteriaceae</taxon>
        <taxon>Terriglobus</taxon>
    </lineage>
</organism>
<name>A0A1H4MPA7_9BACT</name>
<dbReference type="Proteomes" id="UP000182409">
    <property type="component" value="Unassembled WGS sequence"/>
</dbReference>
<sequence length="268" mass="30383">MEWMTSSFLRSDIDFDSLVPAFNRGNPFRHVIIDNFFHEDVAQRLAEEFPAFDGPAWSVYHNPIEIKKALNHWDRFPKTTYAAFSFLNSKEFVAEMAKLANLPLSADPGLHGGGWHAHAQGGKLNAHLDYSIHPKLGKERILNLIIYITPDWKEEWNGALGLWKDDSGAPGELVRRIPNLFNRAVIFDTSQKSWHGLPDPVESPKEKVRNSMAVYYLCEPRKEASDRGRALFAPHGAQANDPEVLELIRKRSQVTTSGSVYRTGEEQS</sequence>
<dbReference type="Pfam" id="PF13640">
    <property type="entry name" value="2OG-FeII_Oxy_3"/>
    <property type="match status" value="1"/>
</dbReference>
<dbReference type="AlphaFoldDB" id="A0A1H4MPA7"/>
<accession>A0A1H4MPA7</accession>
<reference evidence="2 3" key="1">
    <citation type="submission" date="2016-10" db="EMBL/GenBank/DDBJ databases">
        <authorList>
            <person name="de Groot N.N."/>
        </authorList>
    </citation>
    <scope>NUCLEOTIDE SEQUENCE [LARGE SCALE GENOMIC DNA]</scope>
    <source>
        <strain evidence="2 3">AB35.6</strain>
    </source>
</reference>
<proteinExistence type="predicted"/>
<feature type="domain" description="Prolyl 4-hydroxylase alpha subunit Fe(2+) 2OG dioxygenase" evidence="1">
    <location>
        <begin position="116"/>
        <end position="216"/>
    </location>
</feature>
<gene>
    <name evidence="2" type="ORF">SAMN05443244_1992</name>
</gene>
<evidence type="ECO:0000313" key="3">
    <source>
        <dbReference type="Proteomes" id="UP000182409"/>
    </source>
</evidence>
<evidence type="ECO:0000313" key="2">
    <source>
        <dbReference type="EMBL" id="SEB84677.1"/>
    </source>
</evidence>
<dbReference type="InterPro" id="IPR044862">
    <property type="entry name" value="Pro_4_hyd_alph_FE2OG_OXY"/>
</dbReference>
<protein>
    <submittedName>
        <fullName evidence="2">Proline 4-hydroxylase (Includes Rps23 Pro-64 3,4-dihydroxylase Tpa1), contains SM-20 domain</fullName>
    </submittedName>
</protein>
<dbReference type="Gene3D" id="2.60.120.620">
    <property type="entry name" value="q2cbj1_9rhob like domain"/>
    <property type="match status" value="1"/>
</dbReference>
<evidence type="ECO:0000259" key="1">
    <source>
        <dbReference type="Pfam" id="PF13640"/>
    </source>
</evidence>